<feature type="region of interest" description="Disordered" evidence="1">
    <location>
        <begin position="1"/>
        <end position="23"/>
    </location>
</feature>
<comment type="caution">
    <text evidence="2">The sequence shown here is derived from an EMBL/GenBank/DDBJ whole genome shotgun (WGS) entry which is preliminary data.</text>
</comment>
<dbReference type="Proteomes" id="UP001162060">
    <property type="component" value="Unassembled WGS sequence"/>
</dbReference>
<organism evidence="2 3">
    <name type="scientific">Peronospora matthiolae</name>
    <dbReference type="NCBI Taxonomy" id="2874970"/>
    <lineage>
        <taxon>Eukaryota</taxon>
        <taxon>Sar</taxon>
        <taxon>Stramenopiles</taxon>
        <taxon>Oomycota</taxon>
        <taxon>Peronosporomycetes</taxon>
        <taxon>Peronosporales</taxon>
        <taxon>Peronosporaceae</taxon>
        <taxon>Peronospora</taxon>
    </lineage>
</organism>
<evidence type="ECO:0000313" key="2">
    <source>
        <dbReference type="EMBL" id="CAK7932918.1"/>
    </source>
</evidence>
<dbReference type="EMBL" id="CAKLBY020000192">
    <property type="protein sequence ID" value="CAK7932918.1"/>
    <property type="molecule type" value="Genomic_DNA"/>
</dbReference>
<sequence length="128" mass="14120">MSLNRDSKSDRQKAVRVSQEWHPADPATSKEFAGLLTKIAPSTQSLCIIVPCDEVYLITLKIEVTSGMSLRALVDCGASNSFIRHQSLEDSRLNYVEREIPSTRMTVRVATGASVTVNKLVVGIHYTL</sequence>
<dbReference type="AlphaFoldDB" id="A0AAV1UGW6"/>
<protein>
    <submittedName>
        <fullName evidence="2">Uncharacterized protein</fullName>
    </submittedName>
</protein>
<reference evidence="2" key="1">
    <citation type="submission" date="2024-01" db="EMBL/GenBank/DDBJ databases">
        <authorList>
            <person name="Webb A."/>
        </authorList>
    </citation>
    <scope>NUCLEOTIDE SEQUENCE</scope>
    <source>
        <strain evidence="2">Pm1</strain>
    </source>
</reference>
<proteinExistence type="predicted"/>
<accession>A0AAV1UGW6</accession>
<evidence type="ECO:0000256" key="1">
    <source>
        <dbReference type="SAM" id="MobiDB-lite"/>
    </source>
</evidence>
<dbReference type="CDD" id="cd00303">
    <property type="entry name" value="retropepsin_like"/>
    <property type="match status" value="1"/>
</dbReference>
<gene>
    <name evidence="2" type="ORF">PM001_LOCUS18068</name>
</gene>
<evidence type="ECO:0000313" key="3">
    <source>
        <dbReference type="Proteomes" id="UP001162060"/>
    </source>
</evidence>
<name>A0AAV1UGW6_9STRA</name>
<feature type="compositionally biased region" description="Basic and acidic residues" evidence="1">
    <location>
        <begin position="1"/>
        <end position="13"/>
    </location>
</feature>